<reference evidence="1 3" key="1">
    <citation type="submission" date="2023-07" db="EMBL/GenBank/DDBJ databases">
        <authorList>
            <person name="Peeters C."/>
        </authorList>
    </citation>
    <scope>NUCLEOTIDE SEQUENCE</scope>
    <source>
        <strain evidence="2 3">LMG 32965</strain>
        <strain evidence="1">R-77567</strain>
    </source>
</reference>
<dbReference type="Proteomes" id="UP001190491">
    <property type="component" value="Unassembled WGS sequence"/>
</dbReference>
<gene>
    <name evidence="2" type="ORF">R77564_03235</name>
    <name evidence="1" type="ORF">R77567_03279</name>
</gene>
<keyword evidence="3" id="KW-1185">Reference proteome</keyword>
<organism evidence="1 4">
    <name type="scientific">Ralstonia flatus</name>
    <dbReference type="NCBI Taxonomy" id="3058601"/>
    <lineage>
        <taxon>Bacteria</taxon>
        <taxon>Pseudomonadati</taxon>
        <taxon>Pseudomonadota</taxon>
        <taxon>Betaproteobacteria</taxon>
        <taxon>Burkholderiales</taxon>
        <taxon>Burkholderiaceae</taxon>
        <taxon>Ralstonia</taxon>
    </lineage>
</organism>
<dbReference type="EMBL" id="CAUDLI010000006">
    <property type="protein sequence ID" value="CAJ0887767.1"/>
    <property type="molecule type" value="Genomic_DNA"/>
</dbReference>
<dbReference type="CDD" id="cd04659">
    <property type="entry name" value="Piwi_piwi-like_ProArk"/>
    <property type="match status" value="1"/>
</dbReference>
<sequence>MTRPTVCHIAEPTLAFRYGQQLEYTRDGLYLYGPVDAEEVPRQIRYGFIGTKAGLERFERWAAQISSFIATPPQRRGAKEIEPHHVPFPGFSEAFNAIWSNKPSKVIADIDEEDLRRRIHIANRHEAIKSAVDVFVERLIAEQKRNENPPSFWYVVVPEYIYELGRSMSTVPKAERVDGKVTLRERDALKLAVQPTLFGDAEEEAEVYKYEKNFRRQLKARLLDHQVVTQIVRESTLAPSDFLNAKGEPKRRIEDPATVAWKLCSGSYYKSGGRPWQIANMRPGVCYVGLVYKRQDQGGTSRHSVCAAQMFLSDGEGVVFRGALGPWFHPDTKQFHLDQEAATRLVSTVLHEYKTRHGDNPKELFIHAKSSFSNDEWAGFQEACRGTLTNVVGVQIADAWDQLKLFRPGAYPVIRGTAMLTGPRSGYLWTSGFVPRLGTYMGPDTPNPLQISVRRGDASIRTVMSDVLALTKINFNSCLFNDREPVTIRFADAIGDILVAAPLEGEPMLPFKFYI</sequence>
<dbReference type="EMBL" id="CAUDKO010000006">
    <property type="protein sequence ID" value="CAJ0880220.1"/>
    <property type="molecule type" value="Genomic_DNA"/>
</dbReference>
<comment type="caution">
    <text evidence="1">The sequence shown here is derived from an EMBL/GenBank/DDBJ whole genome shotgun (WGS) entry which is preliminary data.</text>
</comment>
<evidence type="ECO:0000313" key="4">
    <source>
        <dbReference type="Proteomes" id="UP001190491"/>
    </source>
</evidence>
<proteinExistence type="predicted"/>
<evidence type="ECO:0000313" key="1">
    <source>
        <dbReference type="EMBL" id="CAJ0880220.1"/>
    </source>
</evidence>
<protein>
    <recommendedName>
        <fullName evidence="5">Piwi domain-containing protein</fullName>
    </recommendedName>
</protein>
<dbReference type="Gene3D" id="3.30.420.10">
    <property type="entry name" value="Ribonuclease H-like superfamily/Ribonuclease H"/>
    <property type="match status" value="1"/>
</dbReference>
<dbReference type="InterPro" id="IPR012337">
    <property type="entry name" value="RNaseH-like_sf"/>
</dbReference>
<dbReference type="InterPro" id="IPR036397">
    <property type="entry name" value="RNaseH_sf"/>
</dbReference>
<dbReference type="Proteomes" id="UP001189792">
    <property type="component" value="Unassembled WGS sequence"/>
</dbReference>
<evidence type="ECO:0000313" key="3">
    <source>
        <dbReference type="Proteomes" id="UP001189792"/>
    </source>
</evidence>
<accession>A0AAD2C0L6</accession>
<name>A0AAD2C0L6_9RALS</name>
<evidence type="ECO:0000313" key="2">
    <source>
        <dbReference type="EMBL" id="CAJ0887767.1"/>
    </source>
</evidence>
<dbReference type="SUPFAM" id="SSF53098">
    <property type="entry name" value="Ribonuclease H-like"/>
    <property type="match status" value="1"/>
</dbReference>
<dbReference type="RefSeq" id="WP_206272432.1">
    <property type="nucleotide sequence ID" value="NZ_CAUDKO010000006.1"/>
</dbReference>
<evidence type="ECO:0008006" key="5">
    <source>
        <dbReference type="Google" id="ProtNLM"/>
    </source>
</evidence>
<dbReference type="AlphaFoldDB" id="A0AAD2C0L6"/>
<dbReference type="GO" id="GO:0003676">
    <property type="term" value="F:nucleic acid binding"/>
    <property type="evidence" value="ECO:0007669"/>
    <property type="project" value="InterPro"/>
</dbReference>